<dbReference type="RefSeq" id="WP_210788268.1">
    <property type="nucleotide sequence ID" value="NZ_JAGPXB010000002.1"/>
</dbReference>
<evidence type="ECO:0000313" key="1">
    <source>
        <dbReference type="EMBL" id="MBQ0907729.1"/>
    </source>
</evidence>
<dbReference type="EMBL" id="JAGPXB010000002">
    <property type="protein sequence ID" value="MBQ0907729.1"/>
    <property type="molecule type" value="Genomic_DNA"/>
</dbReference>
<sequence>MILNEFEVLSPLKSEYIIYNDLKEKLVNTEFVYFSEQDFKSLLALSFAIELHGNYLEQLPGTDLKNFNLDSNRYFKITINFGLILLDNLSDFKKEWFNTVLSKPYRLGDFFKYPEIKEFTQEVLIDQLNVRQWEYGRYFLELFSTIMGSSIVKQPIKPTQSRGEFWDLMYKKMDAIKEPIENYEAVLLAFFIKKHIEKQDLNMRDYFLLGSIACQKMHLIFKRELNLKQAIKEIVSLDQNLNKGKRRGGPKR</sequence>
<keyword evidence="2" id="KW-1185">Reference proteome</keyword>
<gene>
    <name evidence="1" type="ORF">KBJ98_03320</name>
</gene>
<reference evidence="1 2" key="1">
    <citation type="submission" date="2021-04" db="EMBL/GenBank/DDBJ databases">
        <title>Description of novel Flavobacterium sp. F-328.</title>
        <authorList>
            <person name="Saticioglu I.B."/>
        </authorList>
    </citation>
    <scope>NUCLEOTIDE SEQUENCE [LARGE SCALE GENOMIC DNA]</scope>
    <source>
        <strain evidence="1 2">F-328</strain>
    </source>
</reference>
<protein>
    <submittedName>
        <fullName evidence="1">Uncharacterized protein</fullName>
    </submittedName>
</protein>
<accession>A0ABS5D145</accession>
<dbReference type="Proteomes" id="UP000679008">
    <property type="component" value="Unassembled WGS sequence"/>
</dbReference>
<comment type="caution">
    <text evidence="1">The sequence shown here is derived from an EMBL/GenBank/DDBJ whole genome shotgun (WGS) entry which is preliminary data.</text>
</comment>
<name>A0ABS5D145_9FLAO</name>
<proteinExistence type="predicted"/>
<organism evidence="1 2">
    <name type="scientific">Flavobacterium erciyesense</name>
    <dbReference type="NCBI Taxonomy" id="2825842"/>
    <lineage>
        <taxon>Bacteria</taxon>
        <taxon>Pseudomonadati</taxon>
        <taxon>Bacteroidota</taxon>
        <taxon>Flavobacteriia</taxon>
        <taxon>Flavobacteriales</taxon>
        <taxon>Flavobacteriaceae</taxon>
        <taxon>Flavobacterium</taxon>
    </lineage>
</organism>
<evidence type="ECO:0000313" key="2">
    <source>
        <dbReference type="Proteomes" id="UP000679008"/>
    </source>
</evidence>